<feature type="transmembrane region" description="Helical" evidence="1">
    <location>
        <begin position="214"/>
        <end position="235"/>
    </location>
</feature>
<dbReference type="AlphaFoldDB" id="A0A2M9G162"/>
<feature type="domain" description="Mechanosensitive ion channel MscS" evidence="2">
    <location>
        <begin position="386"/>
        <end position="451"/>
    </location>
</feature>
<comment type="subcellular location">
    <subcellularLocation>
        <location evidence="1">Cell inner membrane</location>
        <topology evidence="1">Multi-pass membrane protein</topology>
    </subcellularLocation>
</comment>
<comment type="function">
    <text evidence="1">Mechanosensitive channel that participates in the regulation of osmotic pressure changes within the cell, opening in response to stretch forces in the membrane lipid bilayer, without the need for other proteins. Contributes to normal resistance to hypoosmotic shock. Forms an ion channel of 1.0 nanosiemens conductance with a slight preference for anions.</text>
</comment>
<dbReference type="SUPFAM" id="SSF50182">
    <property type="entry name" value="Sm-like ribonucleoproteins"/>
    <property type="match status" value="1"/>
</dbReference>
<sequence>MEERVSIVRSAPGRLFAMAIVFVCALPLAAQEPEPTVFEAQRLNAGLGAPPEDFVRETPRGTLETFLDLADRRMFGAAAHALNLNGVEADRQRRRGAELARMLYEVIERRVVIDWQDVPTRPDGLDESLSTDHPFAGKQRRSIRLGSLMLDNRSVPIRLNRIGPADTEPVWVFSRKTVGMVPQLNAAFGPTWFERSLPAPLRESVTASVRAWELIALPVLFLASLAAVMVLRAVIGRTSANSHIGWISRASDEARTPLAIGLVSVALLIGVDWALSFSSAVTLFLYPLLWALVIFSLTLAVVRTIDATLEVVTERYVGEIDGTDDSARRHLYTNVYGLRRFVLLVAFVLGSVLLLHKLQLFESFGMSLLASAGVATVILGIAGQSILGNILASLQVAIAKPIRIGDSVLYEDRWSHVESIFYTYIVLKTWDERRLIVPVKYFLSRPFENWTMIDSTTVRSFAIELDQAARPADLRDVFEKLVARDEDAMEDGLLLVAVEGQTEHAQTVNFYATAANPSDAWMMEVRLAERMGDWIRENHPEWWPRVRLERPGRAGRLESRIIDANEAG</sequence>
<dbReference type="InterPro" id="IPR010920">
    <property type="entry name" value="LSM_dom_sf"/>
</dbReference>
<protein>
    <recommendedName>
        <fullName evidence="1">Small-conductance mechanosensitive channel</fullName>
    </recommendedName>
</protein>
<evidence type="ECO:0000313" key="4">
    <source>
        <dbReference type="Proteomes" id="UP000229498"/>
    </source>
</evidence>
<comment type="caution">
    <text evidence="1">Lacks conserved residue(s) required for the propagation of feature annotation.</text>
</comment>
<keyword evidence="1" id="KW-0406">Ion transport</keyword>
<dbReference type="Pfam" id="PF00924">
    <property type="entry name" value="MS_channel_2nd"/>
    <property type="match status" value="1"/>
</dbReference>
<keyword evidence="1" id="KW-0813">Transport</keyword>
<dbReference type="EMBL" id="PHIG01000032">
    <property type="protein sequence ID" value="PJK29445.1"/>
    <property type="molecule type" value="Genomic_DNA"/>
</dbReference>
<keyword evidence="1" id="KW-1003">Cell membrane</keyword>
<feature type="transmembrane region" description="Helical" evidence="1">
    <location>
        <begin position="338"/>
        <end position="356"/>
    </location>
</feature>
<feature type="transmembrane region" description="Helical" evidence="1">
    <location>
        <begin position="283"/>
        <end position="302"/>
    </location>
</feature>
<feature type="transmembrane region" description="Helical" evidence="1">
    <location>
        <begin position="256"/>
        <end position="277"/>
    </location>
</feature>
<reference evidence="3 4" key="1">
    <citation type="submission" date="2017-11" db="EMBL/GenBank/DDBJ databases">
        <title>Draft genome sequence of Rhizobiales bacterium SY3-13.</title>
        <authorList>
            <person name="Sun C."/>
        </authorList>
    </citation>
    <scope>NUCLEOTIDE SEQUENCE [LARGE SCALE GENOMIC DNA]</scope>
    <source>
        <strain evidence="3 4">SY3-13</strain>
    </source>
</reference>
<keyword evidence="1" id="KW-1133">Transmembrane helix</keyword>
<dbReference type="InterPro" id="IPR045275">
    <property type="entry name" value="MscS_archaea/bacteria_type"/>
</dbReference>
<dbReference type="PANTHER" id="PTHR30221">
    <property type="entry name" value="SMALL-CONDUCTANCE MECHANOSENSITIVE CHANNEL"/>
    <property type="match status" value="1"/>
</dbReference>
<evidence type="ECO:0000259" key="2">
    <source>
        <dbReference type="Pfam" id="PF00924"/>
    </source>
</evidence>
<keyword evidence="1" id="KW-0812">Transmembrane</keyword>
<gene>
    <name evidence="3" type="ORF">CVT23_10285</name>
</gene>
<dbReference type="PANTHER" id="PTHR30221:SF8">
    <property type="entry name" value="SMALL-CONDUCTANCE MECHANOSENSITIVE CHANNEL"/>
    <property type="match status" value="1"/>
</dbReference>
<keyword evidence="1" id="KW-0472">Membrane</keyword>
<name>A0A2M9G162_9PROT</name>
<dbReference type="GO" id="GO:0005886">
    <property type="term" value="C:plasma membrane"/>
    <property type="evidence" value="ECO:0007669"/>
    <property type="project" value="UniProtKB-SubCell"/>
</dbReference>
<comment type="subunit">
    <text evidence="1">Homoheptamer.</text>
</comment>
<dbReference type="InterPro" id="IPR006685">
    <property type="entry name" value="MscS_channel_2nd"/>
</dbReference>
<keyword evidence="4" id="KW-1185">Reference proteome</keyword>
<organism evidence="3 4">
    <name type="scientific">Minwuia thermotolerans</name>
    <dbReference type="NCBI Taxonomy" id="2056226"/>
    <lineage>
        <taxon>Bacteria</taxon>
        <taxon>Pseudomonadati</taxon>
        <taxon>Pseudomonadota</taxon>
        <taxon>Alphaproteobacteria</taxon>
        <taxon>Minwuiales</taxon>
        <taxon>Minwuiaceae</taxon>
        <taxon>Minwuia</taxon>
    </lineage>
</organism>
<comment type="similarity">
    <text evidence="1">Belongs to the MscS (TC 1.A.23) family.</text>
</comment>
<comment type="caution">
    <text evidence="3">The sequence shown here is derived from an EMBL/GenBank/DDBJ whole genome shotgun (WGS) entry which is preliminary data.</text>
</comment>
<keyword evidence="1" id="KW-0407">Ion channel</keyword>
<dbReference type="Proteomes" id="UP000229498">
    <property type="component" value="Unassembled WGS sequence"/>
</dbReference>
<evidence type="ECO:0000256" key="1">
    <source>
        <dbReference type="RuleBase" id="RU369025"/>
    </source>
</evidence>
<keyword evidence="1" id="KW-0997">Cell inner membrane</keyword>
<dbReference type="GO" id="GO:0008381">
    <property type="term" value="F:mechanosensitive monoatomic ion channel activity"/>
    <property type="evidence" value="ECO:0007669"/>
    <property type="project" value="InterPro"/>
</dbReference>
<accession>A0A2M9G162</accession>
<dbReference type="Gene3D" id="1.10.287.1260">
    <property type="match status" value="1"/>
</dbReference>
<feature type="transmembrane region" description="Helical" evidence="1">
    <location>
        <begin position="368"/>
        <end position="394"/>
    </location>
</feature>
<evidence type="ECO:0000313" key="3">
    <source>
        <dbReference type="EMBL" id="PJK29445.1"/>
    </source>
</evidence>
<proteinExistence type="inferred from homology"/>